<feature type="domain" description="Hydroxymethylglutaryl-coenzyme A synthase C-terminal" evidence="8">
    <location>
        <begin position="219"/>
        <end position="282"/>
    </location>
</feature>
<dbReference type="InterPro" id="IPR013528">
    <property type="entry name" value="HMG_CoA_synth_N"/>
</dbReference>
<dbReference type="GO" id="GO:0010142">
    <property type="term" value="P:farnesyl diphosphate biosynthetic process, mevalonate pathway"/>
    <property type="evidence" value="ECO:0007669"/>
    <property type="project" value="InterPro"/>
</dbReference>
<dbReference type="Proteomes" id="UP000693970">
    <property type="component" value="Unassembled WGS sequence"/>
</dbReference>
<evidence type="ECO:0000313" key="9">
    <source>
        <dbReference type="EMBL" id="KAG7362794.1"/>
    </source>
</evidence>
<evidence type="ECO:0000259" key="6">
    <source>
        <dbReference type="Pfam" id="PF00109"/>
    </source>
</evidence>
<protein>
    <submittedName>
        <fullName evidence="9">Hydroxymethylglutaryl-coenzyme A synthase N terminal-domain containing protein</fullName>
    </submittedName>
</protein>
<reference evidence="9" key="1">
    <citation type="journal article" date="2021" name="Sci. Rep.">
        <title>Diploid genomic architecture of Nitzschia inconspicua, an elite biomass production diatom.</title>
        <authorList>
            <person name="Oliver A."/>
            <person name="Podell S."/>
            <person name="Pinowska A."/>
            <person name="Traller J.C."/>
            <person name="Smith S.R."/>
            <person name="McClure R."/>
            <person name="Beliaev A."/>
            <person name="Bohutskyi P."/>
            <person name="Hill E.A."/>
            <person name="Rabines A."/>
            <person name="Zheng H."/>
            <person name="Allen L.Z."/>
            <person name="Kuo A."/>
            <person name="Grigoriev I.V."/>
            <person name="Allen A.E."/>
            <person name="Hazlebeck D."/>
            <person name="Allen E.E."/>
        </authorList>
    </citation>
    <scope>NUCLEOTIDE SEQUENCE</scope>
    <source>
        <strain evidence="9">Hildebrandi</strain>
    </source>
</reference>
<name>A0A9K3LI14_9STRA</name>
<dbReference type="InterPro" id="IPR010122">
    <property type="entry name" value="HMG_CoA_synthase_euk"/>
</dbReference>
<dbReference type="Pfam" id="PF08540">
    <property type="entry name" value="HMG_CoA_synt_C"/>
    <property type="match status" value="2"/>
</dbReference>
<dbReference type="PANTHER" id="PTHR43323:SF2">
    <property type="entry name" value="HYDROXYMETHYLGLUTARYL-COA SYNTHASE"/>
    <property type="match status" value="1"/>
</dbReference>
<feature type="region of interest" description="Disordered" evidence="5">
    <location>
        <begin position="278"/>
        <end position="302"/>
    </location>
</feature>
<accession>A0A9K3LI14</accession>
<evidence type="ECO:0000259" key="8">
    <source>
        <dbReference type="Pfam" id="PF08540"/>
    </source>
</evidence>
<evidence type="ECO:0000256" key="1">
    <source>
        <dbReference type="ARBA" id="ARBA00007061"/>
    </source>
</evidence>
<feature type="binding site" evidence="4">
    <location>
        <position position="328"/>
    </location>
    <ligand>
        <name>CoA</name>
        <dbReference type="ChEBI" id="CHEBI:57287"/>
    </ligand>
</feature>
<dbReference type="GO" id="GO:0004421">
    <property type="term" value="F:hydroxymethylglutaryl-CoA synthase activity"/>
    <property type="evidence" value="ECO:0007669"/>
    <property type="project" value="InterPro"/>
</dbReference>
<keyword evidence="10" id="KW-1185">Reference proteome</keyword>
<feature type="domain" description="Hydroxymethylglutaryl-coenzyme A synthase N-terminal" evidence="7">
    <location>
        <begin position="48"/>
        <end position="217"/>
    </location>
</feature>
<dbReference type="AlphaFoldDB" id="A0A9K3LI14"/>
<comment type="caution">
    <text evidence="9">The sequence shown here is derived from an EMBL/GenBank/DDBJ whole genome shotgun (WGS) entry which is preliminary data.</text>
</comment>
<dbReference type="NCBIfam" id="TIGR01833">
    <property type="entry name" value="HMG-CoA-S_euk"/>
    <property type="match status" value="1"/>
</dbReference>
<dbReference type="Pfam" id="PF00109">
    <property type="entry name" value="ketoacyl-synt"/>
    <property type="match status" value="1"/>
</dbReference>
<dbReference type="InterPro" id="IPR013746">
    <property type="entry name" value="HMG_CoA_synt_C_dom"/>
</dbReference>
<dbReference type="OrthoDB" id="1269963at2759"/>
<evidence type="ECO:0000256" key="2">
    <source>
        <dbReference type="ARBA" id="ARBA00022679"/>
    </source>
</evidence>
<comment type="similarity">
    <text evidence="1">Belongs to the thiolase-like superfamily. HMG-CoA synthase family.</text>
</comment>
<feature type="binding site" evidence="4">
    <location>
        <position position="252"/>
    </location>
    <ligand>
        <name>CoA</name>
        <dbReference type="ChEBI" id="CHEBI:57287"/>
    </ligand>
</feature>
<dbReference type="InterPro" id="IPR014030">
    <property type="entry name" value="Ketoacyl_synth_N"/>
</dbReference>
<reference evidence="9" key="2">
    <citation type="submission" date="2021-04" db="EMBL/GenBank/DDBJ databases">
        <authorList>
            <person name="Podell S."/>
        </authorList>
    </citation>
    <scope>NUCLEOTIDE SEQUENCE</scope>
    <source>
        <strain evidence="9">Hildebrandi</strain>
    </source>
</reference>
<dbReference type="FunFam" id="3.40.47.10:FF:000008">
    <property type="entry name" value="3-hydroxy-3-methylglutaryl coenzyme A synthase"/>
    <property type="match status" value="1"/>
</dbReference>
<evidence type="ECO:0000256" key="3">
    <source>
        <dbReference type="PIRSR" id="PIRSR610122-1"/>
    </source>
</evidence>
<sequence>MSALAVGAAVGALGMEAAKRLSASSLSLSPAATEKYESTRNCDTSQDKNVGILALEVYTPSTYIEQTELEEHSGVPAGKYTIGLGQDGLGFCGDAEDVNSLALTVVHSLLEKYNIDPSEVGRLEVGTETLVDKSKSTKTVLMDLFPGNTNIEGATVVNACYGGTAALLNAFMWVESDGWDGRYAIVVAADIAAYARGGARPTSGAGAVAVLVGRDAPLTFNPKERATHAANVWDFFKPDHTVEYPTVDGKLSQVCYYQALEDVYTRFCDKLAEVSSKKKTTTTTSNGRSKGSTSSSPIKDKTDDEHMFTAKSHDYFVFHAPYNKLVQKSYGRLFFMDARKRFERTGDKDIEGIDPEWLSKPIHETYTDKGLEGSLKKMSAADYKRRLEDANMASKRVGNTYAASVFLGLASLIDRVGGRGDLTHGKSIAVFSYGSGALATMYRLKVRESASSRFSIPKMAEALKLMERLDSREKVHPSELDHALETRARMHRAGAPYSPVYPTIGRLFPGTYYLNGIDSNWIRTYSRVPLDAKMDPRGTPLAPPIVMRLAKRDQMSHPVTGILQVLSSTEEGSADKNTEARRRVACVITGIAAGLPGNPDEVFSSDNMNRLIAGDSCIRPVSGSLRMAMLEKNVVQIKKSSDGTSKRLKVDSETEVIKLAAPLGSFDLTASYGVPPGLAETMDVAAQVAVAAGMEALKSAGLVSGKTSDASEWKLPERYRDSTGVLYASSFPAMDAAVGEVMRFLQSKTVGAAPTMRLISALRSRLLRASPDRELSDDDEAAFARLLARAGEADGAVENGHSTVNQEYEFDRKFLFRVLVLGNAQLAQLAGCRGPNTQTNAACAGTTQAIAMAQDMLISGRAERVVVVAGDNASGETLLPWLGSGFRALGAATTKAAVEDAALPFDKRRSGMLLGAGGIGMVLETELSSLERQKHSTLPFEVKARLLATQYSNSAYHGAALDRKHIGSELVRFLNDVELIHGISKAEIATHGVYFSHETCTHASSASSCSGNEIAALRLAFGDELLAKLLILNTKGFTGHPMGVSFEDVTAVEVLLRQKVPPIPNYQEKDEYLGNLNLSKGGPYACRYALRFAAGFGSQVAFALYATSQYE</sequence>
<feature type="binding site" evidence="4">
    <location>
        <position position="324"/>
    </location>
    <ligand>
        <name>CoA</name>
        <dbReference type="ChEBI" id="CHEBI:57287"/>
    </ligand>
</feature>
<keyword evidence="2" id="KW-0808">Transferase</keyword>
<evidence type="ECO:0000313" key="10">
    <source>
        <dbReference type="Proteomes" id="UP000693970"/>
    </source>
</evidence>
<feature type="compositionally biased region" description="Low complexity" evidence="5">
    <location>
        <begin position="281"/>
        <end position="296"/>
    </location>
</feature>
<evidence type="ECO:0000256" key="5">
    <source>
        <dbReference type="SAM" id="MobiDB-lite"/>
    </source>
</evidence>
<dbReference type="CDD" id="cd00827">
    <property type="entry name" value="init_cond_enzymes"/>
    <property type="match status" value="1"/>
</dbReference>
<dbReference type="GO" id="GO:0006084">
    <property type="term" value="P:acetyl-CoA metabolic process"/>
    <property type="evidence" value="ECO:0007669"/>
    <property type="project" value="InterPro"/>
</dbReference>
<proteinExistence type="inferred from homology"/>
<dbReference type="EMBL" id="JAGRRH010000010">
    <property type="protein sequence ID" value="KAG7362794.1"/>
    <property type="molecule type" value="Genomic_DNA"/>
</dbReference>
<feature type="active site" description="Proton donor/acceptor" evidence="3">
    <location>
        <position position="128"/>
    </location>
</feature>
<dbReference type="PANTHER" id="PTHR43323">
    <property type="entry name" value="3-HYDROXY-3-METHYLGLUTARYL COENZYME A SYNTHASE"/>
    <property type="match status" value="1"/>
</dbReference>
<dbReference type="Pfam" id="PF01154">
    <property type="entry name" value="HMG_CoA_synt_N"/>
    <property type="match status" value="1"/>
</dbReference>
<gene>
    <name evidence="9" type="ORF">IV203_026154</name>
</gene>
<evidence type="ECO:0000259" key="7">
    <source>
        <dbReference type="Pfam" id="PF01154"/>
    </source>
</evidence>
<evidence type="ECO:0000256" key="4">
    <source>
        <dbReference type="PIRSR" id="PIRSR610122-2"/>
    </source>
</evidence>
<feature type="active site" description="Acyl-thioester intermediate" evidence="3">
    <location>
        <position position="160"/>
    </location>
</feature>
<feature type="domain" description="Hydroxymethylglutaryl-coenzyme A synthase C-terminal" evidence="8">
    <location>
        <begin position="302"/>
        <end position="527"/>
    </location>
</feature>
<feature type="domain" description="Beta-ketoacyl synthase-like N-terminal" evidence="6">
    <location>
        <begin position="824"/>
        <end position="924"/>
    </location>
</feature>
<feature type="active site" description="Proton donor/acceptor" evidence="3">
    <location>
        <position position="319"/>
    </location>
</feature>
<organism evidence="9 10">
    <name type="scientific">Nitzschia inconspicua</name>
    <dbReference type="NCBI Taxonomy" id="303405"/>
    <lineage>
        <taxon>Eukaryota</taxon>
        <taxon>Sar</taxon>
        <taxon>Stramenopiles</taxon>
        <taxon>Ochrophyta</taxon>
        <taxon>Bacillariophyta</taxon>
        <taxon>Bacillariophyceae</taxon>
        <taxon>Bacillariophycidae</taxon>
        <taxon>Bacillariales</taxon>
        <taxon>Bacillariaceae</taxon>
        <taxon>Nitzschia</taxon>
    </lineage>
</organism>